<comment type="caution">
    <text evidence="1">The sequence shown here is derived from an EMBL/GenBank/DDBJ whole genome shotgun (WGS) entry which is preliminary data.</text>
</comment>
<accession>X1KIG2</accession>
<sequence>MKKDYGNSYSSVQKTLKRLVSKNIIYRVLQGIYAPNLRLVLEKMIEILETKDSEQEALLYIRRGLS</sequence>
<name>X1KIG2_9ZZZZ</name>
<dbReference type="EMBL" id="BARU01044839">
    <property type="protein sequence ID" value="GAH81858.1"/>
    <property type="molecule type" value="Genomic_DNA"/>
</dbReference>
<evidence type="ECO:0000313" key="1">
    <source>
        <dbReference type="EMBL" id="GAH81858.1"/>
    </source>
</evidence>
<proteinExistence type="predicted"/>
<protein>
    <submittedName>
        <fullName evidence="1">Uncharacterized protein</fullName>
    </submittedName>
</protein>
<organism evidence="1">
    <name type="scientific">marine sediment metagenome</name>
    <dbReference type="NCBI Taxonomy" id="412755"/>
    <lineage>
        <taxon>unclassified sequences</taxon>
        <taxon>metagenomes</taxon>
        <taxon>ecological metagenomes</taxon>
    </lineage>
</organism>
<reference evidence="1" key="1">
    <citation type="journal article" date="2014" name="Front. Microbiol.">
        <title>High frequency of phylogenetically diverse reductive dehalogenase-homologous genes in deep subseafloor sedimentary metagenomes.</title>
        <authorList>
            <person name="Kawai M."/>
            <person name="Futagami T."/>
            <person name="Toyoda A."/>
            <person name="Takaki Y."/>
            <person name="Nishi S."/>
            <person name="Hori S."/>
            <person name="Arai W."/>
            <person name="Tsubouchi T."/>
            <person name="Morono Y."/>
            <person name="Uchiyama I."/>
            <person name="Ito T."/>
            <person name="Fujiyama A."/>
            <person name="Inagaki F."/>
            <person name="Takami H."/>
        </authorList>
    </citation>
    <scope>NUCLEOTIDE SEQUENCE</scope>
    <source>
        <strain evidence="1">Expedition CK06-06</strain>
    </source>
</reference>
<dbReference type="AlphaFoldDB" id="X1KIG2"/>
<gene>
    <name evidence="1" type="ORF">S03H2_68248</name>
</gene>